<accession>A0A449B187</accession>
<protein>
    <submittedName>
        <fullName evidence="1">Uncharacterized protein</fullName>
    </submittedName>
</protein>
<dbReference type="Proteomes" id="UP000290985">
    <property type="component" value="Chromosome"/>
</dbReference>
<name>A0A449B187_9BACT</name>
<dbReference type="KEGG" id="mcit:NCTC10181_00140"/>
<proteinExistence type="predicted"/>
<dbReference type="RefSeq" id="WP_129725148.1">
    <property type="nucleotide sequence ID" value="NZ_LR215036.1"/>
</dbReference>
<organism evidence="1 2">
    <name type="scientific">Mycoplasmopsis citelli</name>
    <dbReference type="NCBI Taxonomy" id="171281"/>
    <lineage>
        <taxon>Bacteria</taxon>
        <taxon>Bacillati</taxon>
        <taxon>Mycoplasmatota</taxon>
        <taxon>Mycoplasmoidales</taxon>
        <taxon>Metamycoplasmataceae</taxon>
        <taxon>Mycoplasmopsis</taxon>
    </lineage>
</organism>
<evidence type="ECO:0000313" key="1">
    <source>
        <dbReference type="EMBL" id="VEU74305.1"/>
    </source>
</evidence>
<evidence type="ECO:0000313" key="2">
    <source>
        <dbReference type="Proteomes" id="UP000290985"/>
    </source>
</evidence>
<keyword evidence="2" id="KW-1185">Reference proteome</keyword>
<dbReference type="EMBL" id="LR215036">
    <property type="protein sequence ID" value="VEU74305.1"/>
    <property type="molecule type" value="Genomic_DNA"/>
</dbReference>
<dbReference type="AlphaFoldDB" id="A0A449B187"/>
<sequence length="291" mass="34880">MYTENQNNKETFDYLNKHFNFKINQFLNTINEYIRVLDQTHKQIYIELLDKILSSNNYLFTKQNEAPKRAIKLHLAIQILILNPDLYFLRVVERLLENQLEYDQDFWFIQDYLNLIKVDSGKNWLEYLNGNLTKNKIKSDLFLLSFQVQNLHFTRYYQLKNNNFQWVLKDDLAIEILNTLKKVLLFLNGDNWWEESQTLANNLKFLKEKYDFDILISSKNFLEQVSGLDIGEQMIFIKNFEDIINSEFIKDENFNLKIIKVLNQNSSAEIIFKLASSLEDKNILLKFLQDI</sequence>
<reference evidence="1 2" key="1">
    <citation type="submission" date="2019-01" db="EMBL/GenBank/DDBJ databases">
        <authorList>
            <consortium name="Pathogen Informatics"/>
        </authorList>
    </citation>
    <scope>NUCLEOTIDE SEQUENCE [LARGE SCALE GENOMIC DNA]</scope>
    <source>
        <strain evidence="1 2">NCTC10181</strain>
    </source>
</reference>
<gene>
    <name evidence="1" type="ORF">NCTC10181_00140</name>
</gene>